<dbReference type="SUPFAM" id="SSF55729">
    <property type="entry name" value="Acyl-CoA N-acyltransferases (Nat)"/>
    <property type="match status" value="1"/>
</dbReference>
<dbReference type="Gene3D" id="3.40.630.30">
    <property type="match status" value="1"/>
</dbReference>
<gene>
    <name evidence="2" type="ORF">Ctaglu_31990</name>
</gene>
<comment type="caution">
    <text evidence="2">The sequence shown here is derived from an EMBL/GenBank/DDBJ whole genome shotgun (WGS) entry which is preliminary data.</text>
</comment>
<dbReference type="GO" id="GO:0016747">
    <property type="term" value="F:acyltransferase activity, transferring groups other than amino-acyl groups"/>
    <property type="evidence" value="ECO:0007669"/>
    <property type="project" value="InterPro"/>
</dbReference>
<dbReference type="OrthoDB" id="9775804at2"/>
<evidence type="ECO:0000313" key="3">
    <source>
        <dbReference type="Proteomes" id="UP000287872"/>
    </source>
</evidence>
<dbReference type="RefSeq" id="WP_125003513.1">
    <property type="nucleotide sequence ID" value="NZ_BHYK01000019.1"/>
</dbReference>
<dbReference type="Pfam" id="PF13508">
    <property type="entry name" value="Acetyltransf_7"/>
    <property type="match status" value="1"/>
</dbReference>
<evidence type="ECO:0000259" key="1">
    <source>
        <dbReference type="PROSITE" id="PS51186"/>
    </source>
</evidence>
<dbReference type="InterPro" id="IPR000182">
    <property type="entry name" value="GNAT_dom"/>
</dbReference>
<name>A0A401UPX6_9CLOT</name>
<keyword evidence="2" id="KW-0808">Transferase</keyword>
<proteinExistence type="predicted"/>
<dbReference type="CDD" id="cd04301">
    <property type="entry name" value="NAT_SF"/>
    <property type="match status" value="1"/>
</dbReference>
<dbReference type="EMBL" id="BHYK01000019">
    <property type="protein sequence ID" value="GCD11576.1"/>
    <property type="molecule type" value="Genomic_DNA"/>
</dbReference>
<dbReference type="InterPro" id="IPR016181">
    <property type="entry name" value="Acyl_CoA_acyltransferase"/>
</dbReference>
<accession>A0A401UPX6</accession>
<organism evidence="2 3">
    <name type="scientific">Clostridium tagluense</name>
    <dbReference type="NCBI Taxonomy" id="360422"/>
    <lineage>
        <taxon>Bacteria</taxon>
        <taxon>Bacillati</taxon>
        <taxon>Bacillota</taxon>
        <taxon>Clostridia</taxon>
        <taxon>Eubacteriales</taxon>
        <taxon>Clostridiaceae</taxon>
        <taxon>Clostridium</taxon>
    </lineage>
</organism>
<reference evidence="2 3" key="1">
    <citation type="submission" date="2018-11" db="EMBL/GenBank/DDBJ databases">
        <title>Genome sequencing and assembly of Clostridium tagluense strain A121.</title>
        <authorList>
            <person name="Murakami T."/>
            <person name="Segawa T."/>
            <person name="Shcherbakova V.A."/>
            <person name="Mori H."/>
            <person name="Yoshimura Y."/>
        </authorList>
    </citation>
    <scope>NUCLEOTIDE SEQUENCE [LARGE SCALE GENOMIC DNA]</scope>
    <source>
        <strain evidence="2 3">A121</strain>
    </source>
</reference>
<keyword evidence="3" id="KW-1185">Reference proteome</keyword>
<protein>
    <submittedName>
        <fullName evidence="2">N-acetyltransferase</fullName>
    </submittedName>
</protein>
<evidence type="ECO:0000313" key="2">
    <source>
        <dbReference type="EMBL" id="GCD11576.1"/>
    </source>
</evidence>
<dbReference type="Proteomes" id="UP000287872">
    <property type="component" value="Unassembled WGS sequence"/>
</dbReference>
<dbReference type="PROSITE" id="PS51186">
    <property type="entry name" value="GNAT"/>
    <property type="match status" value="1"/>
</dbReference>
<sequence length="146" mass="17030">MNNIISIKDQHILKCSALYIKVFNAEPWNDKWTLETAHKRLNDIYISTNFEGVLYVEDEQIKGAIFGNYEQFYDGVHYNLREMFISNELQGQGIGSKLLNELEKRLKGIGVTTIILFTSKENKTSEFYLRNNFTEWDSMAMMGKDL</sequence>
<feature type="domain" description="N-acetyltransferase" evidence="1">
    <location>
        <begin position="2"/>
        <end position="146"/>
    </location>
</feature>
<dbReference type="AlphaFoldDB" id="A0A401UPX6"/>